<dbReference type="NCBIfam" id="TIGR02833">
    <property type="entry name" value="spore_III_AB"/>
    <property type="match status" value="1"/>
</dbReference>
<evidence type="ECO:0000256" key="1">
    <source>
        <dbReference type="SAM" id="Phobius"/>
    </source>
</evidence>
<organism evidence="2 3">
    <name type="scientific">Evansella tamaricis</name>
    <dbReference type="NCBI Taxonomy" id="2069301"/>
    <lineage>
        <taxon>Bacteria</taxon>
        <taxon>Bacillati</taxon>
        <taxon>Bacillota</taxon>
        <taxon>Bacilli</taxon>
        <taxon>Bacillales</taxon>
        <taxon>Bacillaceae</taxon>
        <taxon>Evansella</taxon>
    </lineage>
</organism>
<evidence type="ECO:0000313" key="3">
    <source>
        <dbReference type="Proteomes" id="UP000784880"/>
    </source>
</evidence>
<comment type="caution">
    <text evidence="2">The sequence shown here is derived from an EMBL/GenBank/DDBJ whole genome shotgun (WGS) entry which is preliminary data.</text>
</comment>
<feature type="transmembrane region" description="Helical" evidence="1">
    <location>
        <begin position="152"/>
        <end position="169"/>
    </location>
</feature>
<dbReference type="RefSeq" id="WP_217066401.1">
    <property type="nucleotide sequence ID" value="NZ_JAHQCS010000095.1"/>
</dbReference>
<keyword evidence="1" id="KW-0472">Membrane</keyword>
<proteinExistence type="predicted"/>
<gene>
    <name evidence="2" type="primary">spoIIIAB</name>
    <name evidence="2" type="ORF">KS419_10710</name>
</gene>
<keyword evidence="1" id="KW-0812">Transmembrane</keyword>
<dbReference type="InterPro" id="IPR014198">
    <property type="entry name" value="Spore_III_AB"/>
</dbReference>
<reference evidence="2 3" key="1">
    <citation type="submission" date="2021-06" db="EMBL/GenBank/DDBJ databases">
        <title>Bacillus sp. RD4P76, an endophyte from a halophyte.</title>
        <authorList>
            <person name="Sun J.-Q."/>
        </authorList>
    </citation>
    <scope>NUCLEOTIDE SEQUENCE [LARGE SCALE GENOMIC DNA]</scope>
    <source>
        <strain evidence="2 3">CGMCC 1.15917</strain>
    </source>
</reference>
<name>A0ABS6JEX3_9BACI</name>
<dbReference type="Proteomes" id="UP000784880">
    <property type="component" value="Unassembled WGS sequence"/>
</dbReference>
<sequence length="170" mass="19530">MKLIGAILIIIASTVFGWEFSGRLARRTKQIRYLKIAFESLETEMVFGMTPLPYACEKVSNQVPTPVGNLFKEVATRLESEENSAPDIWNTAVQNWKKRTDLYMSEINILHQFGQTLGLQDLENQRKQIRLAISYFDQEEKQAMESQKKFESMYKSLGFLGGVLIVIIML</sequence>
<dbReference type="EMBL" id="JAHQCS010000095">
    <property type="protein sequence ID" value="MBU9712213.1"/>
    <property type="molecule type" value="Genomic_DNA"/>
</dbReference>
<evidence type="ECO:0000313" key="2">
    <source>
        <dbReference type="EMBL" id="MBU9712213.1"/>
    </source>
</evidence>
<accession>A0ABS6JEX3</accession>
<keyword evidence="1" id="KW-1133">Transmembrane helix</keyword>
<dbReference type="PIRSF" id="PIRSF021435">
    <property type="entry name" value="SpoIIIAB"/>
    <property type="match status" value="1"/>
</dbReference>
<dbReference type="Pfam" id="PF09548">
    <property type="entry name" value="Spore_III_AB"/>
    <property type="match status" value="1"/>
</dbReference>
<protein>
    <submittedName>
        <fullName evidence="2">Stage III sporulation protein AB</fullName>
    </submittedName>
</protein>
<keyword evidence="3" id="KW-1185">Reference proteome</keyword>